<evidence type="ECO:0000256" key="10">
    <source>
        <dbReference type="ARBA" id="ARBA00023004"/>
    </source>
</evidence>
<dbReference type="Pfam" id="PF04879">
    <property type="entry name" value="Molybdop_Fe4S4"/>
    <property type="match status" value="1"/>
</dbReference>
<comment type="similarity">
    <text evidence="3 15">Belongs to the complex I 75 kDa subunit family.</text>
</comment>
<dbReference type="PROSITE" id="PS00641">
    <property type="entry name" value="COMPLEX1_75K_1"/>
    <property type="match status" value="1"/>
</dbReference>
<comment type="catalytic activity">
    <reaction evidence="14 15">
        <text>a quinone + NADH + 5 H(+)(in) = a quinol + NAD(+) + 4 H(+)(out)</text>
        <dbReference type="Rhea" id="RHEA:57888"/>
        <dbReference type="ChEBI" id="CHEBI:15378"/>
        <dbReference type="ChEBI" id="CHEBI:24646"/>
        <dbReference type="ChEBI" id="CHEBI:57540"/>
        <dbReference type="ChEBI" id="CHEBI:57945"/>
        <dbReference type="ChEBI" id="CHEBI:132124"/>
    </reaction>
</comment>
<comment type="cofactor">
    <cofactor evidence="15">
        <name>[2Fe-2S] cluster</name>
        <dbReference type="ChEBI" id="CHEBI:190135"/>
    </cofactor>
    <text evidence="15">Binds 1 [2Fe-2S] cluster per subunit.</text>
</comment>
<keyword evidence="13" id="KW-0830">Ubiquinone</keyword>
<sequence length="878" mass="94834">MVSITIDEQTLEVEAGSTVLQAAERLGIDIPTFCYMKRLPPLASCRMCLVEIEGQRRLQPSCATVVTDGMVVRTDTPLIEETRSSMLDMLLANHPLDCPICDKGGECELQNQVMAYGPRESGFRDAKRVFHSQDIRLSPVIIMNVNRCIQCQRCVRMCEEVVGAVALGTVEKGMDTAVTGFEGSLASCDQCGNCVEVCPVGALMSFPYRYKARPWDLDETDTVCPHCGTGCQLTVGTRKGEFMRVRSKWDEGLNRETLCVRGRFGLDFVASPGRIKRPMVRRDGALVAVSWDEAGNYLRQRLSGVEKKAAGGLASPRLPNEVLYQFQKLMRTVFRTNNIDCSSRWSTPVETLGPLLAGFYTRAPLQEVIGDACVLVVGGNVTEENPVTEYLLRDGARRRQTGLLMLSARPSRLEADARAVVRVLPGGEAASLAAVVAALVAAAGEDLPEDVLADIVATTGWQPAATHGEKQDPLVTALLGGARVTVLVSVEVLRSPHARAALQQLNNLLQVLSLLDKDPKMQFLFDRANQMGAWDMGVLPAALPGLAALADGAARATLERAWRAEIPSETGADFDAMLELCDQGQMGALYIAGSDPLMSYPDRAFVKRALAAADLLIVQDAFLTDTAGLADVVLPAATYGEESGTFTNNEGRAQRVCKFREPVAEARGNLEIFDFVAALQSHALLPSVQSEIFDEIARLVPAYVGLTQDGLGADGAFTKAAVAPPVGAFFAPPPLPIATDRLMLVTGNCLFHNGYLSERSEILNTVADDPYVEMGAWDAAQLGLSDGDQVVVRSAQRELTAKLKVDRRFPRGLVFVPENYRALRLNGLMRRGEYPCPVDVQKARAAVEITTVAGAWAGAETLAEDTAGRSPEPDGSGQ</sequence>
<dbReference type="InterPro" id="IPR036010">
    <property type="entry name" value="2Fe-2S_ferredoxin-like_sf"/>
</dbReference>
<dbReference type="SMART" id="SM00926">
    <property type="entry name" value="Molybdop_Fe4S4"/>
    <property type="match status" value="1"/>
</dbReference>
<evidence type="ECO:0000256" key="1">
    <source>
        <dbReference type="ARBA" id="ARBA00001966"/>
    </source>
</evidence>
<dbReference type="PROSITE" id="PS51379">
    <property type="entry name" value="4FE4S_FER_2"/>
    <property type="match status" value="2"/>
</dbReference>
<dbReference type="PIRSF" id="PIRSF036643">
    <property type="entry name" value="FDH_alpha"/>
    <property type="match status" value="1"/>
</dbReference>
<evidence type="ECO:0000256" key="13">
    <source>
        <dbReference type="ARBA" id="ARBA00023075"/>
    </source>
</evidence>
<dbReference type="Pfam" id="PF01568">
    <property type="entry name" value="Molydop_binding"/>
    <property type="match status" value="1"/>
</dbReference>
<dbReference type="GO" id="GO:0043546">
    <property type="term" value="F:molybdopterin cofactor binding"/>
    <property type="evidence" value="ECO:0007669"/>
    <property type="project" value="InterPro"/>
</dbReference>
<evidence type="ECO:0000259" key="16">
    <source>
        <dbReference type="PROSITE" id="PS51085"/>
    </source>
</evidence>
<geneLocation type="plasmid" evidence="20 21">
    <name>pLPU83d</name>
</geneLocation>
<dbReference type="KEGG" id="rhl:LPU83_pLPU83d_0709"/>
<dbReference type="InterPro" id="IPR027467">
    <property type="entry name" value="MopterinOxRdtase_cofactor_BS"/>
</dbReference>
<evidence type="ECO:0000259" key="19">
    <source>
        <dbReference type="PROSITE" id="PS51839"/>
    </source>
</evidence>
<keyword evidence="20" id="KW-0614">Plasmid</keyword>
<keyword evidence="4 15" id="KW-0004">4Fe-4S</keyword>
<feature type="domain" description="4Fe-4S Mo/W bis-MGD-type" evidence="18">
    <location>
        <begin position="217"/>
        <end position="273"/>
    </location>
</feature>
<dbReference type="Proteomes" id="UP000019443">
    <property type="component" value="Plasmid pLPU83d"/>
</dbReference>
<comment type="function">
    <text evidence="15">NDH-1 shuttles electrons from NADH, via FMN and iron-sulfur (Fe-S) centers, to quinones in the respiratory chain. Couples the redox reaction to proton translocation (for every two electrons transferred, four hydrogen ions are translocated across the cytoplasmic membrane), and thus conserves the redox energy in a proton gradient.</text>
</comment>
<evidence type="ECO:0000256" key="5">
    <source>
        <dbReference type="ARBA" id="ARBA00022714"/>
    </source>
</evidence>
<dbReference type="GO" id="GO:0042773">
    <property type="term" value="P:ATP synthesis coupled electron transport"/>
    <property type="evidence" value="ECO:0007669"/>
    <property type="project" value="InterPro"/>
</dbReference>
<dbReference type="AlphaFoldDB" id="W6RMS0"/>
<evidence type="ECO:0000256" key="4">
    <source>
        <dbReference type="ARBA" id="ARBA00022485"/>
    </source>
</evidence>
<keyword evidence="10 15" id="KW-0408">Iron</keyword>
<dbReference type="GO" id="GO:0046872">
    <property type="term" value="F:metal ion binding"/>
    <property type="evidence" value="ECO:0007669"/>
    <property type="project" value="UniProtKB-UniRule"/>
</dbReference>
<dbReference type="InterPro" id="IPR050123">
    <property type="entry name" value="Prok_molybdopt-oxidoreductase"/>
</dbReference>
<dbReference type="Pfam" id="PF10588">
    <property type="entry name" value="NADH-G_4Fe-4S_3"/>
    <property type="match status" value="1"/>
</dbReference>
<evidence type="ECO:0000256" key="14">
    <source>
        <dbReference type="ARBA" id="ARBA00047712"/>
    </source>
</evidence>
<dbReference type="Gene3D" id="2.40.40.20">
    <property type="match status" value="1"/>
</dbReference>
<keyword evidence="6 15" id="KW-0874">Quinone</keyword>
<dbReference type="InterPro" id="IPR054351">
    <property type="entry name" value="NADH_UbQ_OxRdtase_ferredoxin"/>
</dbReference>
<accession>W6RMS0</accession>
<dbReference type="InterPro" id="IPR017900">
    <property type="entry name" value="4Fe4S_Fe_S_CS"/>
</dbReference>
<evidence type="ECO:0000256" key="11">
    <source>
        <dbReference type="ARBA" id="ARBA00023014"/>
    </source>
</evidence>
<comment type="function">
    <text evidence="2">NDH-1 shuttles electrons from NADH, via FMN and iron-sulfur (Fe-S) centers, to quinones in the respiratory chain. The immediate electron acceptor for the enzyme in this species is believed to be ubiquinone. Couples the redox reaction to proton translocation (for every two electrons transferred, four hydrogen ions are translocated across the cytoplasmic membrane), and thus conserves the redox energy in a proton gradient.</text>
</comment>
<dbReference type="InterPro" id="IPR006656">
    <property type="entry name" value="Mopterin_OxRdtase"/>
</dbReference>
<dbReference type="InterPro" id="IPR001041">
    <property type="entry name" value="2Fe-2S_ferredoxin-type"/>
</dbReference>
<dbReference type="Pfam" id="PF13510">
    <property type="entry name" value="Fer2_4"/>
    <property type="match status" value="1"/>
</dbReference>
<keyword evidence="21" id="KW-1185">Reference proteome</keyword>
<dbReference type="PROSITE" id="PS00490">
    <property type="entry name" value="MOLYBDOPTERIN_PROK_2"/>
    <property type="match status" value="1"/>
</dbReference>
<evidence type="ECO:0000256" key="9">
    <source>
        <dbReference type="ARBA" id="ARBA00022967"/>
    </source>
</evidence>
<dbReference type="PROSITE" id="PS51839">
    <property type="entry name" value="4FE4S_HC3"/>
    <property type="match status" value="1"/>
</dbReference>
<dbReference type="InterPro" id="IPR010228">
    <property type="entry name" value="NADH_UbQ_OxRdtase_Gsu"/>
</dbReference>
<keyword evidence="9 15" id="KW-1278">Translocase</keyword>
<dbReference type="Gene3D" id="3.30.70.20">
    <property type="match status" value="1"/>
</dbReference>
<evidence type="ECO:0000256" key="6">
    <source>
        <dbReference type="ARBA" id="ARBA00022719"/>
    </source>
</evidence>
<feature type="domain" description="4Fe-4S His(Cys)3-ligated-type" evidence="19">
    <location>
        <begin position="78"/>
        <end position="117"/>
    </location>
</feature>
<feature type="domain" description="4Fe-4S ferredoxin-type" evidence="17">
    <location>
        <begin position="139"/>
        <end position="170"/>
    </location>
</feature>
<reference evidence="20" key="1">
    <citation type="submission" date="2013-11" db="EMBL/GenBank/DDBJ databases">
        <title>Draft genome sequence of the broad-host-range Rhizobium sp. LPU83 strain, a member of the low-genetic diversity Oregon-like Rhizobium sp. group.</title>
        <authorList>
            <person name="Wibberg D."/>
            <person name="Puehler A."/>
            <person name="Schlueter A."/>
        </authorList>
    </citation>
    <scope>NUCLEOTIDE SEQUENCE [LARGE SCALE GENOMIC DNA]</scope>
    <source>
        <strain evidence="20">LPU83</strain>
        <plasmid evidence="20">pLPU83d</plasmid>
    </source>
</reference>
<organism evidence="20 21">
    <name type="scientific">Rhizobium favelukesii</name>
    <dbReference type="NCBI Taxonomy" id="348824"/>
    <lineage>
        <taxon>Bacteria</taxon>
        <taxon>Pseudomonadati</taxon>
        <taxon>Pseudomonadota</taxon>
        <taxon>Alphaproteobacteria</taxon>
        <taxon>Hyphomicrobiales</taxon>
        <taxon>Rhizobiaceae</taxon>
        <taxon>Rhizobium/Agrobacterium group</taxon>
        <taxon>Rhizobium</taxon>
    </lineage>
</organism>
<evidence type="ECO:0000256" key="3">
    <source>
        <dbReference type="ARBA" id="ARBA00005404"/>
    </source>
</evidence>
<dbReference type="HOGENOM" id="CLU_000422_4_0_5"/>
<dbReference type="EC" id="7.1.1.-" evidence="15"/>
<dbReference type="PROSITE" id="PS00643">
    <property type="entry name" value="COMPLEX1_75K_3"/>
    <property type="match status" value="1"/>
</dbReference>
<evidence type="ECO:0000256" key="7">
    <source>
        <dbReference type="ARBA" id="ARBA00022723"/>
    </source>
</evidence>
<dbReference type="Gene3D" id="2.20.25.90">
    <property type="entry name" value="ADC-like domains"/>
    <property type="match status" value="1"/>
</dbReference>
<keyword evidence="8" id="KW-0677">Repeat</keyword>
<dbReference type="FunFam" id="3.30.70.20:FF:000035">
    <property type="entry name" value="Iron hydrogenase 1"/>
    <property type="match status" value="1"/>
</dbReference>
<evidence type="ECO:0000313" key="20">
    <source>
        <dbReference type="EMBL" id="CDM62079.1"/>
    </source>
</evidence>
<dbReference type="GO" id="GO:0048038">
    <property type="term" value="F:quinone binding"/>
    <property type="evidence" value="ECO:0007669"/>
    <property type="project" value="UniProtKB-UniRule"/>
</dbReference>
<dbReference type="InterPro" id="IPR006655">
    <property type="entry name" value="Mopterin_OxRdtase_prok_CS"/>
</dbReference>
<dbReference type="GO" id="GO:0016020">
    <property type="term" value="C:membrane"/>
    <property type="evidence" value="ECO:0007669"/>
    <property type="project" value="InterPro"/>
</dbReference>
<protein>
    <recommendedName>
        <fullName evidence="15">NADH-quinone oxidoreductase</fullName>
        <ecNumber evidence="15">7.1.1.-</ecNumber>
    </recommendedName>
</protein>
<dbReference type="InterPro" id="IPR006963">
    <property type="entry name" value="Mopterin_OxRdtase_4Fe-4S_dom"/>
</dbReference>
<name>W6RMS0_9HYPH</name>
<evidence type="ECO:0000256" key="8">
    <source>
        <dbReference type="ARBA" id="ARBA00022737"/>
    </source>
</evidence>
<proteinExistence type="inferred from homology"/>
<dbReference type="InterPro" id="IPR006657">
    <property type="entry name" value="MoPterin_dinucl-bd_dom"/>
</dbReference>
<dbReference type="PROSITE" id="PS00642">
    <property type="entry name" value="COMPLEX1_75K_2"/>
    <property type="match status" value="1"/>
</dbReference>
<dbReference type="SUPFAM" id="SSF54292">
    <property type="entry name" value="2Fe-2S ferredoxin-like"/>
    <property type="match status" value="1"/>
</dbReference>
<dbReference type="NCBIfam" id="TIGR01973">
    <property type="entry name" value="NuoG"/>
    <property type="match status" value="1"/>
</dbReference>
<evidence type="ECO:0000256" key="15">
    <source>
        <dbReference type="RuleBase" id="RU003525"/>
    </source>
</evidence>
<dbReference type="PANTHER" id="PTHR43105">
    <property type="entry name" value="RESPIRATORY NITRATE REDUCTASE"/>
    <property type="match status" value="1"/>
</dbReference>
<dbReference type="PROSITE" id="PS00198">
    <property type="entry name" value="4FE4S_FER_1"/>
    <property type="match status" value="1"/>
</dbReference>
<keyword evidence="20" id="KW-0560">Oxidoreductase</keyword>
<keyword evidence="11 15" id="KW-0411">Iron-sulfur</keyword>
<dbReference type="RefSeq" id="WP_024315510.1">
    <property type="nucleotide sequence ID" value="NZ_ATTO01000022.1"/>
</dbReference>
<dbReference type="Gene3D" id="3.10.20.740">
    <property type="match status" value="1"/>
</dbReference>
<dbReference type="FunFam" id="3.10.20.740:FF:000001">
    <property type="entry name" value="NADH-quinone oxidoreductase subunit G"/>
    <property type="match status" value="1"/>
</dbReference>
<dbReference type="CDD" id="cd00207">
    <property type="entry name" value="fer2"/>
    <property type="match status" value="1"/>
</dbReference>
<feature type="domain" description="4Fe-4S ferredoxin-type" evidence="17">
    <location>
        <begin position="179"/>
        <end position="209"/>
    </location>
</feature>
<dbReference type="GO" id="GO:1990204">
    <property type="term" value="C:oxidoreductase complex"/>
    <property type="evidence" value="ECO:0007669"/>
    <property type="project" value="UniProtKB-ARBA"/>
</dbReference>
<dbReference type="SUPFAM" id="SSF50692">
    <property type="entry name" value="ADC-like"/>
    <property type="match status" value="1"/>
</dbReference>
<dbReference type="InterPro" id="IPR009010">
    <property type="entry name" value="Asp_de-COase-like_dom_sf"/>
</dbReference>
<evidence type="ECO:0000256" key="12">
    <source>
        <dbReference type="ARBA" id="ARBA00023027"/>
    </source>
</evidence>
<dbReference type="SMART" id="SM00929">
    <property type="entry name" value="NADH-G_4Fe-4S_3"/>
    <property type="match status" value="1"/>
</dbReference>
<keyword evidence="12 15" id="KW-0520">NAD</keyword>
<gene>
    <name evidence="20" type="primary">nuoG2</name>
    <name evidence="20" type="ORF">LPU83_pLPU83d_0709</name>
</gene>
<dbReference type="GO" id="GO:0008137">
    <property type="term" value="F:NADH dehydrogenase (ubiquinone) activity"/>
    <property type="evidence" value="ECO:0007669"/>
    <property type="project" value="UniProtKB-UniRule"/>
</dbReference>
<dbReference type="GO" id="GO:0051539">
    <property type="term" value="F:4 iron, 4 sulfur cluster binding"/>
    <property type="evidence" value="ECO:0007669"/>
    <property type="project" value="UniProtKB-KW"/>
</dbReference>
<comment type="cofactor">
    <cofactor evidence="1 15">
        <name>[4Fe-4S] cluster</name>
        <dbReference type="ChEBI" id="CHEBI:49883"/>
    </cofactor>
</comment>
<dbReference type="Pfam" id="PF22117">
    <property type="entry name" value="Fer4_Nqo3"/>
    <property type="match status" value="1"/>
</dbReference>
<dbReference type="PROSITE" id="PS51085">
    <property type="entry name" value="2FE2S_FER_2"/>
    <property type="match status" value="1"/>
</dbReference>
<dbReference type="EMBL" id="HG916855">
    <property type="protein sequence ID" value="CDM62079.1"/>
    <property type="molecule type" value="Genomic_DNA"/>
</dbReference>
<dbReference type="SUPFAM" id="SSF54862">
    <property type="entry name" value="4Fe-4S ferredoxins"/>
    <property type="match status" value="1"/>
</dbReference>
<dbReference type="Gene3D" id="3.40.50.740">
    <property type="match status" value="2"/>
</dbReference>
<dbReference type="PATRIC" id="fig|348824.6.peg.6366"/>
<dbReference type="GO" id="GO:0003954">
    <property type="term" value="F:NADH dehydrogenase activity"/>
    <property type="evidence" value="ECO:0007669"/>
    <property type="project" value="TreeGrafter"/>
</dbReference>
<evidence type="ECO:0000259" key="17">
    <source>
        <dbReference type="PROSITE" id="PS51379"/>
    </source>
</evidence>
<dbReference type="SUPFAM" id="SSF53706">
    <property type="entry name" value="Formate dehydrogenase/DMSO reductase, domains 1-3"/>
    <property type="match status" value="1"/>
</dbReference>
<keyword evidence="5 15" id="KW-0001">2Fe-2S</keyword>
<dbReference type="PROSITE" id="PS00551">
    <property type="entry name" value="MOLYBDOPTERIN_PROK_1"/>
    <property type="match status" value="1"/>
</dbReference>
<evidence type="ECO:0000313" key="21">
    <source>
        <dbReference type="Proteomes" id="UP000019443"/>
    </source>
</evidence>
<dbReference type="InterPro" id="IPR017896">
    <property type="entry name" value="4Fe4S_Fe-S-bd"/>
</dbReference>
<dbReference type="GO" id="GO:0051537">
    <property type="term" value="F:2 iron, 2 sulfur cluster binding"/>
    <property type="evidence" value="ECO:0007669"/>
    <property type="project" value="UniProtKB-UniRule"/>
</dbReference>
<dbReference type="Pfam" id="PF00384">
    <property type="entry name" value="Molybdopterin"/>
    <property type="match status" value="1"/>
</dbReference>
<evidence type="ECO:0000259" key="18">
    <source>
        <dbReference type="PROSITE" id="PS51669"/>
    </source>
</evidence>
<evidence type="ECO:0000256" key="2">
    <source>
        <dbReference type="ARBA" id="ARBA00002378"/>
    </source>
</evidence>
<dbReference type="PROSITE" id="PS51669">
    <property type="entry name" value="4FE4S_MOW_BIS_MGD"/>
    <property type="match status" value="1"/>
</dbReference>
<feature type="domain" description="2Fe-2S ferredoxin-type" evidence="16">
    <location>
        <begin position="1"/>
        <end position="78"/>
    </location>
</feature>
<dbReference type="PANTHER" id="PTHR43105:SF10">
    <property type="entry name" value="NADH-QUINONE OXIDOREDUCTASE SUBUNIT G"/>
    <property type="match status" value="1"/>
</dbReference>
<dbReference type="InterPro" id="IPR019574">
    <property type="entry name" value="NADH_UbQ_OxRdtase_Gsu_4Fe4S-bd"/>
</dbReference>
<dbReference type="InterPro" id="IPR000283">
    <property type="entry name" value="NADH_UbQ_OxRdtase_75kDa_su_CS"/>
</dbReference>
<keyword evidence="7 15" id="KW-0479">Metal-binding</keyword>